<dbReference type="PANTHER" id="PTHR46499">
    <property type="entry name" value="QUEUINE TRNA-RIBOSYLTRANSFERASE"/>
    <property type="match status" value="1"/>
</dbReference>
<keyword evidence="3" id="KW-0808">Transferase</keyword>
<proteinExistence type="predicted"/>
<evidence type="ECO:0000313" key="3">
    <source>
        <dbReference type="EMBL" id="MFC1853120.1"/>
    </source>
</evidence>
<dbReference type="InterPro" id="IPR050076">
    <property type="entry name" value="ArchSynthase1/Queuine_TRR"/>
</dbReference>
<evidence type="ECO:0000259" key="2">
    <source>
        <dbReference type="Pfam" id="PF01702"/>
    </source>
</evidence>
<sequence length="78" mass="9477">IKDGEPLDPDCSCYVCQNFTKAYLSHLYRSREILSSQLNTYHNLYFYLDLMRKIRQAIENNLFEEFRKKFLQKYHSTS</sequence>
<dbReference type="PANTHER" id="PTHR46499:SF1">
    <property type="entry name" value="QUEUINE TRNA-RIBOSYLTRANSFERASE"/>
    <property type="match status" value="1"/>
</dbReference>
<feature type="non-terminal residue" evidence="3">
    <location>
        <position position="1"/>
    </location>
</feature>
<reference evidence="3 4" key="1">
    <citation type="submission" date="2024-09" db="EMBL/GenBank/DDBJ databases">
        <title>Laminarin stimulates single cell rates of sulfate reduction while oxygen inhibits transcriptomic activity in coastal marine sediment.</title>
        <authorList>
            <person name="Lindsay M."/>
            <person name="Orcutt B."/>
            <person name="Emerson D."/>
            <person name="Stepanauskas R."/>
            <person name="D'Angelo T."/>
        </authorList>
    </citation>
    <scope>NUCLEOTIDE SEQUENCE [LARGE SCALE GENOMIC DNA]</scope>
    <source>
        <strain evidence="3">SAG AM-311-K15</strain>
    </source>
</reference>
<name>A0ABV6Z3U5_UNCC1</name>
<dbReference type="Proteomes" id="UP001594351">
    <property type="component" value="Unassembled WGS sequence"/>
</dbReference>
<keyword evidence="4" id="KW-1185">Reference proteome</keyword>
<dbReference type="EC" id="2.4.2.-" evidence="3"/>
<dbReference type="Pfam" id="PF01702">
    <property type="entry name" value="TGT"/>
    <property type="match status" value="1"/>
</dbReference>
<feature type="domain" description="tRNA-guanine(15) transglycosylase-like" evidence="2">
    <location>
        <begin position="3"/>
        <end position="75"/>
    </location>
</feature>
<dbReference type="SUPFAM" id="SSF51713">
    <property type="entry name" value="tRNA-guanine transglycosylase"/>
    <property type="match status" value="1"/>
</dbReference>
<protein>
    <submittedName>
        <fullName evidence="3">tRNA-guanine transglycosylase</fullName>
        <ecNumber evidence="3">2.4.2.-</ecNumber>
    </submittedName>
</protein>
<dbReference type="GO" id="GO:0016757">
    <property type="term" value="F:glycosyltransferase activity"/>
    <property type="evidence" value="ECO:0007669"/>
    <property type="project" value="UniProtKB-KW"/>
</dbReference>
<dbReference type="InterPro" id="IPR002616">
    <property type="entry name" value="tRNA_ribo_trans-like"/>
</dbReference>
<dbReference type="NCBIfam" id="TIGR00449">
    <property type="entry name" value="tgt_general"/>
    <property type="match status" value="1"/>
</dbReference>
<evidence type="ECO:0000256" key="1">
    <source>
        <dbReference type="ARBA" id="ARBA00022694"/>
    </source>
</evidence>
<gene>
    <name evidence="3" type="ORF">ACFL27_23225</name>
</gene>
<evidence type="ECO:0000313" key="4">
    <source>
        <dbReference type="Proteomes" id="UP001594351"/>
    </source>
</evidence>
<dbReference type="Gene3D" id="3.20.20.105">
    <property type="entry name" value="Queuine tRNA-ribosyltransferase-like"/>
    <property type="match status" value="1"/>
</dbReference>
<comment type="caution">
    <text evidence="3">The sequence shown here is derived from an EMBL/GenBank/DDBJ whole genome shotgun (WGS) entry which is preliminary data.</text>
</comment>
<organism evidence="3 4">
    <name type="scientific">candidate division CSSED10-310 bacterium</name>
    <dbReference type="NCBI Taxonomy" id="2855610"/>
    <lineage>
        <taxon>Bacteria</taxon>
        <taxon>Bacteria division CSSED10-310</taxon>
    </lineage>
</organism>
<dbReference type="EMBL" id="JBHPBY010000427">
    <property type="protein sequence ID" value="MFC1853120.1"/>
    <property type="molecule type" value="Genomic_DNA"/>
</dbReference>
<keyword evidence="3" id="KW-0328">Glycosyltransferase</keyword>
<accession>A0ABV6Z3U5</accession>
<keyword evidence="1" id="KW-0819">tRNA processing</keyword>
<dbReference type="InterPro" id="IPR036511">
    <property type="entry name" value="TGT-like_sf"/>
</dbReference>